<gene>
    <name evidence="1" type="ORF">SELMODRAFT_271089</name>
</gene>
<accession>D8RUP7</accession>
<dbReference type="Pfam" id="PF02681">
    <property type="entry name" value="DUF212"/>
    <property type="match status" value="1"/>
</dbReference>
<dbReference type="Proteomes" id="UP000001514">
    <property type="component" value="Unassembled WGS sequence"/>
</dbReference>
<dbReference type="HOGENOM" id="CLU_073969_0_0_1"/>
<dbReference type="FunCoup" id="D8RUP7">
    <property type="interactions" value="1740"/>
</dbReference>
<evidence type="ECO:0000313" key="2">
    <source>
        <dbReference type="Proteomes" id="UP000001514"/>
    </source>
</evidence>
<keyword evidence="2" id="KW-1185">Reference proteome</keyword>
<dbReference type="InterPro" id="IPR003832">
    <property type="entry name" value="DUF212"/>
</dbReference>
<dbReference type="EMBL" id="GL377590">
    <property type="protein sequence ID" value="EFJ24250.1"/>
    <property type="molecule type" value="Genomic_DNA"/>
</dbReference>
<name>D8RUP7_SELML</name>
<dbReference type="AlphaFoldDB" id="D8RUP7"/>
<reference evidence="1 2" key="1">
    <citation type="journal article" date="2011" name="Science">
        <title>The Selaginella genome identifies genetic changes associated with the evolution of vascular plants.</title>
        <authorList>
            <person name="Banks J.A."/>
            <person name="Nishiyama T."/>
            <person name="Hasebe M."/>
            <person name="Bowman J.L."/>
            <person name="Gribskov M."/>
            <person name="dePamphilis C."/>
            <person name="Albert V.A."/>
            <person name="Aono N."/>
            <person name="Aoyama T."/>
            <person name="Ambrose B.A."/>
            <person name="Ashton N.W."/>
            <person name="Axtell M.J."/>
            <person name="Barker E."/>
            <person name="Barker M.S."/>
            <person name="Bennetzen J.L."/>
            <person name="Bonawitz N.D."/>
            <person name="Chapple C."/>
            <person name="Cheng C."/>
            <person name="Correa L.G."/>
            <person name="Dacre M."/>
            <person name="DeBarry J."/>
            <person name="Dreyer I."/>
            <person name="Elias M."/>
            <person name="Engstrom E.M."/>
            <person name="Estelle M."/>
            <person name="Feng L."/>
            <person name="Finet C."/>
            <person name="Floyd S.K."/>
            <person name="Frommer W.B."/>
            <person name="Fujita T."/>
            <person name="Gramzow L."/>
            <person name="Gutensohn M."/>
            <person name="Harholt J."/>
            <person name="Hattori M."/>
            <person name="Heyl A."/>
            <person name="Hirai T."/>
            <person name="Hiwatashi Y."/>
            <person name="Ishikawa M."/>
            <person name="Iwata M."/>
            <person name="Karol K.G."/>
            <person name="Koehler B."/>
            <person name="Kolukisaoglu U."/>
            <person name="Kubo M."/>
            <person name="Kurata T."/>
            <person name="Lalonde S."/>
            <person name="Li K."/>
            <person name="Li Y."/>
            <person name="Litt A."/>
            <person name="Lyons E."/>
            <person name="Manning G."/>
            <person name="Maruyama T."/>
            <person name="Michael T.P."/>
            <person name="Mikami K."/>
            <person name="Miyazaki S."/>
            <person name="Morinaga S."/>
            <person name="Murata T."/>
            <person name="Mueller-Roeber B."/>
            <person name="Nelson D.R."/>
            <person name="Obara M."/>
            <person name="Oguri Y."/>
            <person name="Olmstead R.G."/>
            <person name="Onodera N."/>
            <person name="Petersen B.L."/>
            <person name="Pils B."/>
            <person name="Prigge M."/>
            <person name="Rensing S.A."/>
            <person name="Riano-Pachon D.M."/>
            <person name="Roberts A.W."/>
            <person name="Sato Y."/>
            <person name="Scheller H.V."/>
            <person name="Schulz B."/>
            <person name="Schulz C."/>
            <person name="Shakirov E.V."/>
            <person name="Shibagaki N."/>
            <person name="Shinohara N."/>
            <person name="Shippen D.E."/>
            <person name="Soerensen I."/>
            <person name="Sotooka R."/>
            <person name="Sugimoto N."/>
            <person name="Sugita M."/>
            <person name="Sumikawa N."/>
            <person name="Tanurdzic M."/>
            <person name="Theissen G."/>
            <person name="Ulvskov P."/>
            <person name="Wakazuki S."/>
            <person name="Weng J.K."/>
            <person name="Willats W.W."/>
            <person name="Wipf D."/>
            <person name="Wolf P.G."/>
            <person name="Yang L."/>
            <person name="Zimmer A.D."/>
            <person name="Zhu Q."/>
            <person name="Mitros T."/>
            <person name="Hellsten U."/>
            <person name="Loque D."/>
            <person name="Otillar R."/>
            <person name="Salamov A."/>
            <person name="Schmutz J."/>
            <person name="Shapiro H."/>
            <person name="Lindquist E."/>
            <person name="Lucas S."/>
            <person name="Rokhsar D."/>
            <person name="Grigoriev I.V."/>
        </authorList>
    </citation>
    <scope>NUCLEOTIDE SEQUENCE [LARGE SCALE GENOMIC DNA]</scope>
</reference>
<organism evidence="2">
    <name type="scientific">Selaginella moellendorffii</name>
    <name type="common">Spikemoss</name>
    <dbReference type="NCBI Taxonomy" id="88036"/>
    <lineage>
        <taxon>Eukaryota</taxon>
        <taxon>Viridiplantae</taxon>
        <taxon>Streptophyta</taxon>
        <taxon>Embryophyta</taxon>
        <taxon>Tracheophyta</taxon>
        <taxon>Lycopodiopsida</taxon>
        <taxon>Selaginellales</taxon>
        <taxon>Selaginellaceae</taxon>
        <taxon>Selaginella</taxon>
    </lineage>
</organism>
<dbReference type="InParanoid" id="D8RUP7"/>
<sequence>MAIAAPLHCNWLGSRLSYRRMWISSSQRNLGAGRTVTAGLLEEIPQNHVLASAALAGLSAQLVKPLTAAVAGKGLNWKLMLRSGGTPSAHAASMVAAATALGLERGFSDSLFGFAMVVAGIVMYDAQGVRREVGKHAEILNTIAFAQYKVSKEPSPRSSRPELLVEAPVGATKSSNAFERGEVDSSNNGPFSRSTKFFKTAQNLPSMKEGEVSIQELGSEDGWQYIPLKESTGHTKSQVLAGAVFGAILSVISHAIGLS</sequence>
<dbReference type="PANTHER" id="PTHR31446:SF2">
    <property type="entry name" value="ACID PHOSPHATASE_VANADIUM-DEPENDENT HALOPEROXIDASE-RELATED PROTEIN"/>
    <property type="match status" value="1"/>
</dbReference>
<dbReference type="KEGG" id="smo:SELMODRAFT_271089"/>
<evidence type="ECO:0000313" key="1">
    <source>
        <dbReference type="EMBL" id="EFJ24250.1"/>
    </source>
</evidence>
<dbReference type="PANTHER" id="PTHR31446">
    <property type="entry name" value="ACID PHOSPHATASE/VANADIUM-DEPENDENT HALOPEROXIDASE-RELATED PROTEIN"/>
    <property type="match status" value="1"/>
</dbReference>
<protein>
    <submittedName>
        <fullName evidence="1">Uncharacterized protein</fullName>
    </submittedName>
</protein>
<dbReference type="eggNOG" id="ENOG502S0HG">
    <property type="taxonomic scope" value="Eukaryota"/>
</dbReference>
<dbReference type="STRING" id="88036.D8RUP7"/>
<dbReference type="Gramene" id="EFJ24250">
    <property type="protein sequence ID" value="EFJ24250"/>
    <property type="gene ID" value="SELMODRAFT_271089"/>
</dbReference>
<proteinExistence type="predicted"/>